<keyword evidence="7" id="KW-1185">Reference proteome</keyword>
<evidence type="ECO:0000256" key="2">
    <source>
        <dbReference type="ARBA" id="ARBA00022840"/>
    </source>
</evidence>
<dbReference type="AlphaFoldDB" id="A0A430A8Q8"/>
<evidence type="ECO:0000313" key="7">
    <source>
        <dbReference type="Proteomes" id="UP000287101"/>
    </source>
</evidence>
<dbReference type="RefSeq" id="WP_126831715.1">
    <property type="nucleotide sequence ID" value="NZ_CBCRYB010000001.1"/>
</dbReference>
<feature type="transmembrane region" description="Helical" evidence="4">
    <location>
        <begin position="263"/>
        <end position="282"/>
    </location>
</feature>
<evidence type="ECO:0000313" key="6">
    <source>
        <dbReference type="EMBL" id="RSU03505.1"/>
    </source>
</evidence>
<keyword evidence="4" id="KW-0812">Transmembrane</keyword>
<dbReference type="InterPro" id="IPR045076">
    <property type="entry name" value="MutS"/>
</dbReference>
<feature type="transmembrane region" description="Helical" evidence="4">
    <location>
        <begin position="6"/>
        <end position="25"/>
    </location>
</feature>
<dbReference type="SUPFAM" id="SSF52540">
    <property type="entry name" value="P-loop containing nucleoside triphosphate hydrolases"/>
    <property type="match status" value="1"/>
</dbReference>
<keyword evidence="4" id="KW-1133">Transmembrane helix</keyword>
<keyword evidence="2" id="KW-0067">ATP-binding</keyword>
<dbReference type="GO" id="GO:0005829">
    <property type="term" value="C:cytosol"/>
    <property type="evidence" value="ECO:0007669"/>
    <property type="project" value="TreeGrafter"/>
</dbReference>
<comment type="caution">
    <text evidence="6">The sequence shown here is derived from an EMBL/GenBank/DDBJ whole genome shotgun (WGS) entry which is preliminary data.</text>
</comment>
<organism evidence="6 7">
    <name type="scientific">Vagococcus fessus</name>
    <dbReference type="NCBI Taxonomy" id="120370"/>
    <lineage>
        <taxon>Bacteria</taxon>
        <taxon>Bacillati</taxon>
        <taxon>Bacillota</taxon>
        <taxon>Bacilli</taxon>
        <taxon>Lactobacillales</taxon>
        <taxon>Enterococcaceae</taxon>
        <taxon>Vagococcus</taxon>
    </lineage>
</organism>
<feature type="transmembrane region" description="Helical" evidence="4">
    <location>
        <begin position="156"/>
        <end position="175"/>
    </location>
</feature>
<feature type="domain" description="DNA mismatch repair proteins mutS family" evidence="5">
    <location>
        <begin position="353"/>
        <end position="538"/>
    </location>
</feature>
<evidence type="ECO:0000256" key="3">
    <source>
        <dbReference type="ARBA" id="ARBA00023125"/>
    </source>
</evidence>
<dbReference type="Proteomes" id="UP000287101">
    <property type="component" value="Unassembled WGS sequence"/>
</dbReference>
<protein>
    <recommendedName>
        <fullName evidence="5">DNA mismatch repair proteins mutS family domain-containing protein</fullName>
    </recommendedName>
</protein>
<evidence type="ECO:0000256" key="1">
    <source>
        <dbReference type="ARBA" id="ARBA00022741"/>
    </source>
</evidence>
<keyword evidence="3" id="KW-0238">DNA-binding</keyword>
<dbReference type="GO" id="GO:0030983">
    <property type="term" value="F:mismatched DNA binding"/>
    <property type="evidence" value="ECO:0007669"/>
    <property type="project" value="InterPro"/>
</dbReference>
<reference evidence="6 7" key="1">
    <citation type="submission" date="2017-05" db="EMBL/GenBank/DDBJ databases">
        <title>Vagococcus spp. assemblies.</title>
        <authorList>
            <person name="Gulvik C.A."/>
        </authorList>
    </citation>
    <scope>NUCLEOTIDE SEQUENCE [LARGE SCALE GENOMIC DNA]</scope>
    <source>
        <strain evidence="6 7">CCUG 41755</strain>
    </source>
</reference>
<dbReference type="InterPro" id="IPR000432">
    <property type="entry name" value="DNA_mismatch_repair_MutS_C"/>
</dbReference>
<dbReference type="Pfam" id="PF00488">
    <property type="entry name" value="MutS_V"/>
    <property type="match status" value="1"/>
</dbReference>
<keyword evidence="1" id="KW-0547">Nucleotide-binding</keyword>
<dbReference type="OrthoDB" id="9802448at2"/>
<proteinExistence type="predicted"/>
<dbReference type="EMBL" id="NGJY01000002">
    <property type="protein sequence ID" value="RSU03505.1"/>
    <property type="molecule type" value="Genomic_DNA"/>
</dbReference>
<dbReference type="GO" id="GO:0140664">
    <property type="term" value="F:ATP-dependent DNA damage sensor activity"/>
    <property type="evidence" value="ECO:0007669"/>
    <property type="project" value="InterPro"/>
</dbReference>
<dbReference type="InterPro" id="IPR027417">
    <property type="entry name" value="P-loop_NTPase"/>
</dbReference>
<keyword evidence="4" id="KW-0472">Membrane</keyword>
<evidence type="ECO:0000259" key="5">
    <source>
        <dbReference type="SMART" id="SM00534"/>
    </source>
</evidence>
<feature type="transmembrane region" description="Helical" evidence="4">
    <location>
        <begin position="181"/>
        <end position="200"/>
    </location>
</feature>
<dbReference type="GO" id="GO:0005524">
    <property type="term" value="F:ATP binding"/>
    <property type="evidence" value="ECO:0007669"/>
    <property type="project" value="UniProtKB-KW"/>
</dbReference>
<dbReference type="SMART" id="SM00534">
    <property type="entry name" value="MUTSac"/>
    <property type="match status" value="1"/>
</dbReference>
<accession>A0A430A8Q8</accession>
<evidence type="ECO:0000256" key="4">
    <source>
        <dbReference type="SAM" id="Phobius"/>
    </source>
</evidence>
<dbReference type="GO" id="GO:0006298">
    <property type="term" value="P:mismatch repair"/>
    <property type="evidence" value="ECO:0007669"/>
    <property type="project" value="InterPro"/>
</dbReference>
<sequence length="549" mass="62767">MPFLFLVVGFIVFILIATSISDALIRFKHQKELYQNWGKGGPLKEKDSEDSLKRSLFSHLNETDFDFFVDDQTWGDLDMQSLFRKIDISHSSLGSHYLYTQMRGVSFTQDMTLSILKNYFKTNFDTLIKTQLLFKRLGKKEETYIQSTLPTEPNSLLKSLFFHFFGILPVIGLILSIRFPYVGAIITLAAICFNILYHIVTKFLLDKNISELAYTMRTLAFSTRLAKTEFPLQDKLAQAVHPFRKARFLGYIFREKTATTIEFLLDYLCMMFMIPYISIDWLTRKITIHSENFETILAISGKTEMAISLLNYEETLPYFCIPILKEGSQPSITAKQLYHPLLDHAISNDLTFNQILLISGDNASGKSTYLKACAINGILAQTIGIALAEQFEMVPGVMTTTMTTHDNIDIGDSSFIAEVKAIKRMITSLTPDFPTYLFIDEIFKGTNTIERLAAATSIIQWLASEHQLAMISTHDIELTTLSDQVVKNYHFSGRTQDNKIIYDYLLKDGATTSRNAIEILQIEDFPQSIITTAEKLITYYEENHTWRLD</sequence>
<dbReference type="PANTHER" id="PTHR11361:SF152">
    <property type="entry name" value="DNA MISMATCH REPAIR PROTEIN"/>
    <property type="match status" value="1"/>
</dbReference>
<dbReference type="PANTHER" id="PTHR11361">
    <property type="entry name" value="DNA MISMATCH REPAIR PROTEIN MUTS FAMILY MEMBER"/>
    <property type="match status" value="1"/>
</dbReference>
<name>A0A430A8Q8_9ENTE</name>
<gene>
    <name evidence="6" type="ORF">CBF31_07275</name>
</gene>
<dbReference type="Gene3D" id="3.40.50.300">
    <property type="entry name" value="P-loop containing nucleotide triphosphate hydrolases"/>
    <property type="match status" value="1"/>
</dbReference>